<keyword evidence="1" id="KW-0472">Membrane</keyword>
<keyword evidence="1" id="KW-1133">Transmembrane helix</keyword>
<feature type="transmembrane region" description="Helical" evidence="1">
    <location>
        <begin position="71"/>
        <end position="91"/>
    </location>
</feature>
<reference evidence="2 3" key="1">
    <citation type="submission" date="2019-07" db="EMBL/GenBank/DDBJ databases">
        <title>Whole genome shotgun sequence of Cellulomonas soli NBRC 109434.</title>
        <authorList>
            <person name="Hosoyama A."/>
            <person name="Uohara A."/>
            <person name="Ohji S."/>
            <person name="Ichikawa N."/>
        </authorList>
    </citation>
    <scope>NUCLEOTIDE SEQUENCE [LARGE SCALE GENOMIC DNA]</scope>
    <source>
        <strain evidence="2 3">NBRC 109434</strain>
    </source>
</reference>
<feature type="transmembrane region" description="Helical" evidence="1">
    <location>
        <begin position="144"/>
        <end position="167"/>
    </location>
</feature>
<gene>
    <name evidence="2" type="ORF">CSO01_18710</name>
</gene>
<name>A0A512PDC0_9CELL</name>
<feature type="transmembrane region" description="Helical" evidence="1">
    <location>
        <begin position="103"/>
        <end position="124"/>
    </location>
</feature>
<dbReference type="EMBL" id="BKAL01000006">
    <property type="protein sequence ID" value="GEP69156.1"/>
    <property type="molecule type" value="Genomic_DNA"/>
</dbReference>
<feature type="transmembrane region" description="Helical" evidence="1">
    <location>
        <begin position="31"/>
        <end position="51"/>
    </location>
</feature>
<evidence type="ECO:0000256" key="1">
    <source>
        <dbReference type="SAM" id="Phobius"/>
    </source>
</evidence>
<feature type="transmembrane region" description="Helical" evidence="1">
    <location>
        <begin position="203"/>
        <end position="222"/>
    </location>
</feature>
<dbReference type="Proteomes" id="UP000321798">
    <property type="component" value="Unassembled WGS sequence"/>
</dbReference>
<proteinExistence type="predicted"/>
<accession>A0A512PDC0</accession>
<evidence type="ECO:0000313" key="2">
    <source>
        <dbReference type="EMBL" id="GEP69156.1"/>
    </source>
</evidence>
<comment type="caution">
    <text evidence="2">The sequence shown here is derived from an EMBL/GenBank/DDBJ whole genome shotgun (WGS) entry which is preliminary data.</text>
</comment>
<protein>
    <recommendedName>
        <fullName evidence="4">DUF4386 domain-containing protein</fullName>
    </recommendedName>
</protein>
<evidence type="ECO:0008006" key="4">
    <source>
        <dbReference type="Google" id="ProtNLM"/>
    </source>
</evidence>
<keyword evidence="3" id="KW-1185">Reference proteome</keyword>
<organism evidence="2 3">
    <name type="scientific">Cellulomonas soli</name>
    <dbReference type="NCBI Taxonomy" id="931535"/>
    <lineage>
        <taxon>Bacteria</taxon>
        <taxon>Bacillati</taxon>
        <taxon>Actinomycetota</taxon>
        <taxon>Actinomycetes</taxon>
        <taxon>Micrococcales</taxon>
        <taxon>Cellulomonadaceae</taxon>
        <taxon>Cellulomonas</taxon>
    </lineage>
</organism>
<dbReference type="RefSeq" id="WP_218866681.1">
    <property type="nucleotide sequence ID" value="NZ_BAABBJ010000006.1"/>
</dbReference>
<keyword evidence="1" id="KW-0812">Transmembrane</keyword>
<dbReference type="AlphaFoldDB" id="A0A512PDC0"/>
<sequence length="236" mass="25118">MTAGSGNPEGSRKDERRPVLIGARWRSRRSAAVAGVLFAVLLVVAIVAMRVATADADPQVLVEDAGRRRLIGLSLQIVPFAGIAFLWFIGVVRDQLGDVEDRLFSTVFLGSGLLFLAMLFQGAVTQTSMLAMLGDEPPDGSVWTFGRGATEALISVYAMRMAAVFTLSVSSVALRTRAVPRWVALLGLAVGLLLMVTGGSSRWVVLAFPVWVLVLSLVILLTRPPGTSSSALVAPR</sequence>
<feature type="transmembrane region" description="Helical" evidence="1">
    <location>
        <begin position="179"/>
        <end position="197"/>
    </location>
</feature>
<evidence type="ECO:0000313" key="3">
    <source>
        <dbReference type="Proteomes" id="UP000321798"/>
    </source>
</evidence>